<proteinExistence type="predicted"/>
<dbReference type="RefSeq" id="WP_050458545.1">
    <property type="nucleotide sequence ID" value="NZ_CP011947.1"/>
</dbReference>
<evidence type="ECO:0000256" key="1">
    <source>
        <dbReference type="SAM" id="MobiDB-lite"/>
    </source>
</evidence>
<dbReference type="EMBL" id="CP011947">
    <property type="protein sequence ID" value="AKU06520.1"/>
    <property type="molecule type" value="Genomic_DNA"/>
</dbReference>
<feature type="region of interest" description="Disordered" evidence="1">
    <location>
        <begin position="107"/>
        <end position="136"/>
    </location>
</feature>
<dbReference type="AlphaFoldDB" id="A0A0K1IQC4"/>
<gene>
    <name evidence="2" type="ORF">ABY42_01720</name>
</gene>
<dbReference type="Proteomes" id="UP000066124">
    <property type="component" value="Chromosome"/>
</dbReference>
<accession>A0A0K1IQC4</accession>
<dbReference type="KEGG" id="hgi:ABY42_01720"/>
<feature type="compositionally biased region" description="Low complexity" evidence="1">
    <location>
        <begin position="19"/>
        <end position="38"/>
    </location>
</feature>
<feature type="region of interest" description="Disordered" evidence="1">
    <location>
        <begin position="1"/>
        <end position="68"/>
    </location>
</feature>
<feature type="compositionally biased region" description="Acidic residues" evidence="1">
    <location>
        <begin position="111"/>
        <end position="124"/>
    </location>
</feature>
<sequence>MAEGPPSPGESLTPEEGVAPSHAAAEGAPAEEAMGSESTAREMLFATEPHQSLDGMESPWDPDRGGPKRLVRGFQKMIDVDGVPAIVDVTVGTLETLVVMRKNIEKAQQAGEDDAGHDEGDGIDPDLASLVSTEGR</sequence>
<reference evidence="3" key="1">
    <citation type="journal article" date="2015" name="J. Biotechnol.">
        <title>Complete genome sequence of Haloferax gibbonsii strain ARA6, a potential producer of polyhydroxyalkanoates and halocins isolated from Araruama, Rio de Janeiro, Brasil.</title>
        <authorList>
            <person name="Pinto L.H."/>
            <person name="D'Alincourt Carvalho-Assef A.P."/>
            <person name="Vieira R.P."/>
            <person name="Clementino M.M."/>
            <person name="Albano R.M."/>
        </authorList>
    </citation>
    <scope>NUCLEOTIDE SEQUENCE [LARGE SCALE GENOMIC DNA]</scope>
    <source>
        <strain evidence="3">ARA6</strain>
    </source>
</reference>
<organism evidence="2 3">
    <name type="scientific">Haloferax gibbonsii</name>
    <dbReference type="NCBI Taxonomy" id="35746"/>
    <lineage>
        <taxon>Archaea</taxon>
        <taxon>Methanobacteriati</taxon>
        <taxon>Methanobacteriota</taxon>
        <taxon>Stenosarchaea group</taxon>
        <taxon>Halobacteria</taxon>
        <taxon>Halobacteriales</taxon>
        <taxon>Haloferacaceae</taxon>
        <taxon>Haloferax</taxon>
    </lineage>
</organism>
<evidence type="ECO:0000313" key="2">
    <source>
        <dbReference type="EMBL" id="AKU06520.1"/>
    </source>
</evidence>
<dbReference type="PATRIC" id="fig|35746.4.peg.366"/>
<name>A0A0K1IQC4_HALGI</name>
<protein>
    <submittedName>
        <fullName evidence="2">Uncharacterized protein</fullName>
    </submittedName>
</protein>
<evidence type="ECO:0000313" key="3">
    <source>
        <dbReference type="Proteomes" id="UP000066124"/>
    </source>
</evidence>
<dbReference type="GeneID" id="25244639"/>